<gene>
    <name evidence="10" type="primary">ispE</name>
    <name evidence="13" type="ORF">GGR05_000439</name>
</gene>
<accession>A0A7W6BLR5</accession>
<dbReference type="PIRSF" id="PIRSF010376">
    <property type="entry name" value="IspE"/>
    <property type="match status" value="1"/>
</dbReference>
<dbReference type="OrthoDB" id="9809438at2"/>
<dbReference type="PANTHER" id="PTHR43527:SF2">
    <property type="entry name" value="4-DIPHOSPHOCYTIDYL-2-C-METHYL-D-ERYTHRITOL KINASE, CHLOROPLASTIC"/>
    <property type="match status" value="1"/>
</dbReference>
<comment type="catalytic activity">
    <reaction evidence="10">
        <text>4-CDP-2-C-methyl-D-erythritol + ATP = 4-CDP-2-C-methyl-D-erythritol 2-phosphate + ADP + H(+)</text>
        <dbReference type="Rhea" id="RHEA:18437"/>
        <dbReference type="ChEBI" id="CHEBI:15378"/>
        <dbReference type="ChEBI" id="CHEBI:30616"/>
        <dbReference type="ChEBI" id="CHEBI:57823"/>
        <dbReference type="ChEBI" id="CHEBI:57919"/>
        <dbReference type="ChEBI" id="CHEBI:456216"/>
        <dbReference type="EC" id="2.7.1.148"/>
    </reaction>
</comment>
<comment type="similarity">
    <text evidence="1 10">Belongs to the GHMP kinase family. IspE subfamily.</text>
</comment>
<dbReference type="NCBIfam" id="TIGR00154">
    <property type="entry name" value="ispE"/>
    <property type="match status" value="1"/>
</dbReference>
<dbReference type="Pfam" id="PF00288">
    <property type="entry name" value="GHMP_kinases_N"/>
    <property type="match status" value="1"/>
</dbReference>
<feature type="domain" description="GHMP kinase C-terminal" evidence="12">
    <location>
        <begin position="212"/>
        <end position="280"/>
    </location>
</feature>
<dbReference type="InterPro" id="IPR004424">
    <property type="entry name" value="IspE"/>
</dbReference>
<dbReference type="InterPro" id="IPR006204">
    <property type="entry name" value="GHMP_kinase_N_dom"/>
</dbReference>
<feature type="active site" evidence="10">
    <location>
        <position position="18"/>
    </location>
</feature>
<name>A0A7W6BLR5_9HYPH</name>
<dbReference type="Pfam" id="PF08544">
    <property type="entry name" value="GHMP_kinases_C"/>
    <property type="match status" value="1"/>
</dbReference>
<dbReference type="RefSeq" id="WP_090958534.1">
    <property type="nucleotide sequence ID" value="NZ_FOOA01000001.1"/>
</dbReference>
<dbReference type="InterPro" id="IPR013750">
    <property type="entry name" value="GHMP_kinase_C_dom"/>
</dbReference>
<dbReference type="AlphaFoldDB" id="A0A7W6BLR5"/>
<comment type="function">
    <text evidence="10">Catalyzes the phosphorylation of the position 2 hydroxy group of 4-diphosphocytidyl-2C-methyl-D-erythritol.</text>
</comment>
<feature type="active site" evidence="10">
    <location>
        <position position="147"/>
    </location>
</feature>
<comment type="pathway">
    <text evidence="10">Isoprenoid biosynthesis; isopentenyl diphosphate biosynthesis via DXP pathway; isopentenyl diphosphate from 1-deoxy-D-xylulose 5-phosphate: step 3/6.</text>
</comment>
<dbReference type="NCBIfam" id="NF011202">
    <property type="entry name" value="PRK14608.1"/>
    <property type="match status" value="1"/>
</dbReference>
<evidence type="ECO:0000259" key="12">
    <source>
        <dbReference type="Pfam" id="PF08544"/>
    </source>
</evidence>
<evidence type="ECO:0000256" key="3">
    <source>
        <dbReference type="ARBA" id="ARBA00017473"/>
    </source>
</evidence>
<feature type="domain" description="GHMP kinase N-terminal" evidence="11">
    <location>
        <begin position="75"/>
        <end position="154"/>
    </location>
</feature>
<sequence>MDAFVHVPWVTNVTARAKINLALHVVGRRVDGYHELESLVAFAEFGDRLQIAPGTRDALSVDGPLGAGVPTDGGNLVMKALALAQELAPASGVRLSPLAIRLSKHLPHAAGIGGGSADAGALLAWIGARHPALRPSLAERCVSLGADVPMCLSGEAAVVRGIGERAERLAALPAIPVLLVNPSVPVATPAVFAGLARRDNAPLIAPPATGFSDLETLARYLEAARNDLEPPALGLAPAIGDAVDAVNAAGARFTRMSGSGATVFGLFASDAACHEAERRIAASRPGWWVKATQLTGQGS</sequence>
<dbReference type="SUPFAM" id="SSF55060">
    <property type="entry name" value="GHMP Kinase, C-terminal domain"/>
    <property type="match status" value="1"/>
</dbReference>
<evidence type="ECO:0000256" key="6">
    <source>
        <dbReference type="ARBA" id="ARBA00022777"/>
    </source>
</evidence>
<reference evidence="13 14" key="1">
    <citation type="submission" date="2020-08" db="EMBL/GenBank/DDBJ databases">
        <title>Genomic Encyclopedia of Type Strains, Phase IV (KMG-IV): sequencing the most valuable type-strain genomes for metagenomic binning, comparative biology and taxonomic classification.</title>
        <authorList>
            <person name="Goeker M."/>
        </authorList>
    </citation>
    <scope>NUCLEOTIDE SEQUENCE [LARGE SCALE GENOMIC DNA]</scope>
    <source>
        <strain evidence="13 14">DSM 25024</strain>
    </source>
</reference>
<protein>
    <recommendedName>
        <fullName evidence="3 10">4-diphosphocytidyl-2-C-methyl-D-erythritol kinase</fullName>
        <shortName evidence="10">CMK</shortName>
        <ecNumber evidence="2 10">2.7.1.148</ecNumber>
    </recommendedName>
    <alternativeName>
        <fullName evidence="9 10">4-(cytidine-5'-diphospho)-2-C-methyl-D-erythritol kinase</fullName>
    </alternativeName>
</protein>
<keyword evidence="5 10" id="KW-0547">Nucleotide-binding</keyword>
<dbReference type="InterPro" id="IPR020568">
    <property type="entry name" value="Ribosomal_Su5_D2-typ_SF"/>
</dbReference>
<dbReference type="Gene3D" id="3.30.70.890">
    <property type="entry name" value="GHMP kinase, C-terminal domain"/>
    <property type="match status" value="1"/>
</dbReference>
<keyword evidence="4 10" id="KW-0808">Transferase</keyword>
<keyword evidence="14" id="KW-1185">Reference proteome</keyword>
<dbReference type="GO" id="GO:0005524">
    <property type="term" value="F:ATP binding"/>
    <property type="evidence" value="ECO:0007669"/>
    <property type="project" value="UniProtKB-UniRule"/>
</dbReference>
<comment type="caution">
    <text evidence="13">The sequence shown here is derived from an EMBL/GenBank/DDBJ whole genome shotgun (WGS) entry which is preliminary data.</text>
</comment>
<evidence type="ECO:0000259" key="11">
    <source>
        <dbReference type="Pfam" id="PF00288"/>
    </source>
</evidence>
<evidence type="ECO:0000256" key="7">
    <source>
        <dbReference type="ARBA" id="ARBA00022840"/>
    </source>
</evidence>
<proteinExistence type="inferred from homology"/>
<dbReference type="EC" id="2.7.1.148" evidence="2 10"/>
<dbReference type="GO" id="GO:0016114">
    <property type="term" value="P:terpenoid biosynthetic process"/>
    <property type="evidence" value="ECO:0007669"/>
    <property type="project" value="UniProtKB-UniRule"/>
</dbReference>
<dbReference type="GO" id="GO:0019288">
    <property type="term" value="P:isopentenyl diphosphate biosynthetic process, methylerythritol 4-phosphate pathway"/>
    <property type="evidence" value="ECO:0007669"/>
    <property type="project" value="UniProtKB-UniRule"/>
</dbReference>
<feature type="binding site" evidence="10">
    <location>
        <begin position="107"/>
        <end position="117"/>
    </location>
    <ligand>
        <name>ATP</name>
        <dbReference type="ChEBI" id="CHEBI:30616"/>
    </ligand>
</feature>
<dbReference type="UniPathway" id="UPA00056">
    <property type="reaction ID" value="UER00094"/>
</dbReference>
<dbReference type="Proteomes" id="UP000531216">
    <property type="component" value="Unassembled WGS sequence"/>
</dbReference>
<evidence type="ECO:0000256" key="9">
    <source>
        <dbReference type="ARBA" id="ARBA00032554"/>
    </source>
</evidence>
<dbReference type="GO" id="GO:0050515">
    <property type="term" value="F:4-(cytidine 5'-diphospho)-2-C-methyl-D-erythritol kinase activity"/>
    <property type="evidence" value="ECO:0007669"/>
    <property type="project" value="UniProtKB-UniRule"/>
</dbReference>
<evidence type="ECO:0000256" key="4">
    <source>
        <dbReference type="ARBA" id="ARBA00022679"/>
    </source>
</evidence>
<dbReference type="SUPFAM" id="SSF54211">
    <property type="entry name" value="Ribosomal protein S5 domain 2-like"/>
    <property type="match status" value="1"/>
</dbReference>
<dbReference type="InterPro" id="IPR036554">
    <property type="entry name" value="GHMP_kinase_C_sf"/>
</dbReference>
<keyword evidence="8 10" id="KW-0414">Isoprene biosynthesis</keyword>
<keyword evidence="7 10" id="KW-0067">ATP-binding</keyword>
<evidence type="ECO:0000256" key="1">
    <source>
        <dbReference type="ARBA" id="ARBA00009684"/>
    </source>
</evidence>
<evidence type="ECO:0000256" key="2">
    <source>
        <dbReference type="ARBA" id="ARBA00012052"/>
    </source>
</evidence>
<evidence type="ECO:0000256" key="8">
    <source>
        <dbReference type="ARBA" id="ARBA00023229"/>
    </source>
</evidence>
<dbReference type="InterPro" id="IPR014721">
    <property type="entry name" value="Ribsml_uS5_D2-typ_fold_subgr"/>
</dbReference>
<keyword evidence="6 10" id="KW-0418">Kinase</keyword>
<evidence type="ECO:0000313" key="13">
    <source>
        <dbReference type="EMBL" id="MBB3934328.1"/>
    </source>
</evidence>
<dbReference type="EMBL" id="JACIDO010000001">
    <property type="protein sequence ID" value="MBB3934328.1"/>
    <property type="molecule type" value="Genomic_DNA"/>
</dbReference>
<dbReference type="Gene3D" id="3.30.230.10">
    <property type="match status" value="1"/>
</dbReference>
<dbReference type="HAMAP" id="MF_00061">
    <property type="entry name" value="IspE"/>
    <property type="match status" value="1"/>
</dbReference>
<evidence type="ECO:0000256" key="5">
    <source>
        <dbReference type="ARBA" id="ARBA00022741"/>
    </source>
</evidence>
<dbReference type="PANTHER" id="PTHR43527">
    <property type="entry name" value="4-DIPHOSPHOCYTIDYL-2-C-METHYL-D-ERYTHRITOL KINASE, CHLOROPLASTIC"/>
    <property type="match status" value="1"/>
</dbReference>
<evidence type="ECO:0000313" key="14">
    <source>
        <dbReference type="Proteomes" id="UP000531216"/>
    </source>
</evidence>
<evidence type="ECO:0000256" key="10">
    <source>
        <dbReference type="HAMAP-Rule" id="MF_00061"/>
    </source>
</evidence>
<organism evidence="13 14">
    <name type="scientific">Aureimonas phyllosphaerae</name>
    <dbReference type="NCBI Taxonomy" id="1166078"/>
    <lineage>
        <taxon>Bacteria</taxon>
        <taxon>Pseudomonadati</taxon>
        <taxon>Pseudomonadota</taxon>
        <taxon>Alphaproteobacteria</taxon>
        <taxon>Hyphomicrobiales</taxon>
        <taxon>Aurantimonadaceae</taxon>
        <taxon>Aureimonas</taxon>
    </lineage>
</organism>